<gene>
    <name evidence="1" type="ORF">FKW44_019270</name>
</gene>
<dbReference type="AlphaFoldDB" id="A0A7T8GVN5"/>
<sequence>MSLSYEEIKDYNWKEELLRSTVVMILVNNGGDISNSRIASTLRCICNKLEGTWNVDATIKRAYKEEGADKKVRDTDFVDKVKKRAADDPTRFIRAIARDLGFNETAMRNYVSEDLRCRIYKMHKSKNKRLMMPTKYQLSQTPKEVLVA</sequence>
<proteinExistence type="predicted"/>
<organism evidence="1 2">
    <name type="scientific">Caligus rogercresseyi</name>
    <name type="common">Sea louse</name>
    <dbReference type="NCBI Taxonomy" id="217165"/>
    <lineage>
        <taxon>Eukaryota</taxon>
        <taxon>Metazoa</taxon>
        <taxon>Ecdysozoa</taxon>
        <taxon>Arthropoda</taxon>
        <taxon>Crustacea</taxon>
        <taxon>Multicrustacea</taxon>
        <taxon>Hexanauplia</taxon>
        <taxon>Copepoda</taxon>
        <taxon>Siphonostomatoida</taxon>
        <taxon>Caligidae</taxon>
        <taxon>Caligus</taxon>
    </lineage>
</organism>
<accession>A0A7T8GVN5</accession>
<dbReference type="Proteomes" id="UP000595437">
    <property type="component" value="Chromosome 13"/>
</dbReference>
<protein>
    <submittedName>
        <fullName evidence="1">Uncharacterized protein</fullName>
    </submittedName>
</protein>
<evidence type="ECO:0000313" key="1">
    <source>
        <dbReference type="EMBL" id="QQP38642.1"/>
    </source>
</evidence>
<feature type="non-terminal residue" evidence="1">
    <location>
        <position position="1"/>
    </location>
</feature>
<reference evidence="2" key="1">
    <citation type="submission" date="2021-01" db="EMBL/GenBank/DDBJ databases">
        <title>Caligus Genome Assembly.</title>
        <authorList>
            <person name="Gallardo-Escarate C."/>
        </authorList>
    </citation>
    <scope>NUCLEOTIDE SEQUENCE [LARGE SCALE GENOMIC DNA]</scope>
</reference>
<evidence type="ECO:0000313" key="2">
    <source>
        <dbReference type="Proteomes" id="UP000595437"/>
    </source>
</evidence>
<dbReference type="EMBL" id="CP045902">
    <property type="protein sequence ID" value="QQP38642.1"/>
    <property type="molecule type" value="Genomic_DNA"/>
</dbReference>
<dbReference type="OrthoDB" id="7540217at2759"/>
<name>A0A7T8GVN5_CALRO</name>
<keyword evidence="2" id="KW-1185">Reference proteome</keyword>